<dbReference type="PANTHER" id="PTHR14383">
    <property type="entry name" value="SWAP-70 RECOMBINASE"/>
    <property type="match status" value="1"/>
</dbReference>
<protein>
    <recommendedName>
        <fullName evidence="2">PH domain-containing protein</fullName>
    </recommendedName>
</protein>
<sequence>MPLSVYSSWRLERTQELCSRDQDLRSAYGLLEWAALLLRKALTIGECTCYYFNFIDIFTTPPPLPLPVKESAMFSSSKPSLLSPWTSMDQADSDALDISTKVQLHGVLWKRPFGRPSAKWSRRFFIIKDSFLLYYAENEKKSFETNRYFNIHPKGVIPLGGCIVEPREDQGMPFAMVINHEDFTGTIVLAAESESEQSQWVEMLQESGKVTWKNAQLGEAMIESLEAQGLQLAKEKQEYLDKLMEETEELCLQREQKAELERLNQLLEEEKQKFEEVVQELRAEQDQIKLDLDGTAQCLKGVENEKEELHNLTTLLQKSYEELSQEKKRTLELLRERGQDVTEAGSDRRASLDSQNPEVQLQGNLRQIEEQMKSLLKEKEQAEERLKENETRAKVLQEEREFYSSQAQALQQSLTQLTTDKQHTEEELKAEMESRVELERRLKLAEEALQDLEQGLNSIERTHERDERMKGDVSHLRQFFEECICAAEIEAKLPSIMKNAVYLHKAAARRIKSCRIQRRASRQHWLKHSQSFASSRGASSTSLEELRETARRLTSDSCLRQRAYKIITRQKSVQSED</sequence>
<dbReference type="SUPFAM" id="SSF50729">
    <property type="entry name" value="PH domain-like"/>
    <property type="match status" value="1"/>
</dbReference>
<comment type="caution">
    <text evidence="3">The sequence shown here is derived from an EMBL/GenBank/DDBJ whole genome shotgun (WGS) entry which is preliminary data.</text>
</comment>
<evidence type="ECO:0000313" key="4">
    <source>
        <dbReference type="Proteomes" id="UP001558613"/>
    </source>
</evidence>
<proteinExistence type="predicted"/>
<dbReference type="Gene3D" id="2.30.29.30">
    <property type="entry name" value="Pleckstrin-homology domain (PH domain)/Phosphotyrosine-binding domain (PTB)"/>
    <property type="match status" value="1"/>
</dbReference>
<dbReference type="SMART" id="SM00233">
    <property type="entry name" value="PH"/>
    <property type="match status" value="1"/>
</dbReference>
<gene>
    <name evidence="3" type="ORF">QQF64_011291</name>
</gene>
<dbReference type="InterPro" id="IPR011993">
    <property type="entry name" value="PH-like_dom_sf"/>
</dbReference>
<name>A0ABR3LYT3_9TELE</name>
<evidence type="ECO:0000313" key="3">
    <source>
        <dbReference type="EMBL" id="KAL1258047.1"/>
    </source>
</evidence>
<feature type="domain" description="PH" evidence="2">
    <location>
        <begin position="101"/>
        <end position="209"/>
    </location>
</feature>
<feature type="region of interest" description="Disordered" evidence="1">
    <location>
        <begin position="336"/>
        <end position="356"/>
    </location>
</feature>
<feature type="compositionally biased region" description="Basic and acidic residues" evidence="1">
    <location>
        <begin position="336"/>
        <end position="351"/>
    </location>
</feature>
<dbReference type="CDD" id="cd13281">
    <property type="entry name" value="PH_PLEKHD1"/>
    <property type="match status" value="1"/>
</dbReference>
<dbReference type="InterPro" id="IPR001849">
    <property type="entry name" value="PH_domain"/>
</dbReference>
<accession>A0ABR3LYT3</accession>
<keyword evidence="4" id="KW-1185">Reference proteome</keyword>
<dbReference type="EMBL" id="JAYMGO010000017">
    <property type="protein sequence ID" value="KAL1258047.1"/>
    <property type="molecule type" value="Genomic_DNA"/>
</dbReference>
<reference evidence="3 4" key="1">
    <citation type="submission" date="2023-09" db="EMBL/GenBank/DDBJ databases">
        <authorList>
            <person name="Wang M."/>
        </authorList>
    </citation>
    <scope>NUCLEOTIDE SEQUENCE [LARGE SCALE GENOMIC DNA]</scope>
    <source>
        <strain evidence="3">GT-2023</strain>
        <tissue evidence="3">Liver</tissue>
    </source>
</reference>
<evidence type="ECO:0000259" key="2">
    <source>
        <dbReference type="PROSITE" id="PS50003"/>
    </source>
</evidence>
<dbReference type="Proteomes" id="UP001558613">
    <property type="component" value="Unassembled WGS sequence"/>
</dbReference>
<dbReference type="PANTHER" id="PTHR14383:SF1">
    <property type="entry name" value="PLECKSTRIN HOMOLOGY DOMAIN-CONTAINING FAMILY D MEMBER 1"/>
    <property type="match status" value="1"/>
</dbReference>
<evidence type="ECO:0000256" key="1">
    <source>
        <dbReference type="SAM" id="MobiDB-lite"/>
    </source>
</evidence>
<dbReference type="PROSITE" id="PS50003">
    <property type="entry name" value="PH_DOMAIN"/>
    <property type="match status" value="1"/>
</dbReference>
<organism evidence="3 4">
    <name type="scientific">Cirrhinus molitorella</name>
    <name type="common">mud carp</name>
    <dbReference type="NCBI Taxonomy" id="172907"/>
    <lineage>
        <taxon>Eukaryota</taxon>
        <taxon>Metazoa</taxon>
        <taxon>Chordata</taxon>
        <taxon>Craniata</taxon>
        <taxon>Vertebrata</taxon>
        <taxon>Euteleostomi</taxon>
        <taxon>Actinopterygii</taxon>
        <taxon>Neopterygii</taxon>
        <taxon>Teleostei</taxon>
        <taxon>Ostariophysi</taxon>
        <taxon>Cypriniformes</taxon>
        <taxon>Cyprinidae</taxon>
        <taxon>Labeoninae</taxon>
        <taxon>Labeonini</taxon>
        <taxon>Cirrhinus</taxon>
    </lineage>
</organism>
<dbReference type="Pfam" id="PF00169">
    <property type="entry name" value="PH"/>
    <property type="match status" value="1"/>
</dbReference>